<evidence type="ECO:0000313" key="3">
    <source>
        <dbReference type="Proteomes" id="UP001566331"/>
    </source>
</evidence>
<dbReference type="Proteomes" id="UP001566331">
    <property type="component" value="Unassembled WGS sequence"/>
</dbReference>
<sequence>MAQPTPASIDQRKPRGRRLWFDLHSWVGLKLCLFLGFVCFTGTLAVLAHEIDWLLYPEIRVAPGPERASWGAMLAAARSAIGRGRNR</sequence>
<organism evidence="2 3">
    <name type="scientific">Luteimonas salinilitoris</name>
    <dbReference type="NCBI Taxonomy" id="3237697"/>
    <lineage>
        <taxon>Bacteria</taxon>
        <taxon>Pseudomonadati</taxon>
        <taxon>Pseudomonadota</taxon>
        <taxon>Gammaproteobacteria</taxon>
        <taxon>Lysobacterales</taxon>
        <taxon>Lysobacteraceae</taxon>
        <taxon>Luteimonas</taxon>
    </lineage>
</organism>
<reference evidence="2 3" key="1">
    <citation type="submission" date="2024-07" db="EMBL/GenBank/DDBJ databases">
        <title>Luteimonas salilacus sp. nov., isolated from the shore soil of Salt Lake in Tibet of China.</title>
        <authorList>
            <person name="Zhang X."/>
            <person name="Li A."/>
        </authorList>
    </citation>
    <scope>NUCLEOTIDE SEQUENCE [LARGE SCALE GENOMIC DNA]</scope>
    <source>
        <strain evidence="2 3">B3-2-R+30</strain>
    </source>
</reference>
<feature type="transmembrane region" description="Helical" evidence="1">
    <location>
        <begin position="27"/>
        <end position="48"/>
    </location>
</feature>
<comment type="caution">
    <text evidence="2">The sequence shown here is derived from an EMBL/GenBank/DDBJ whole genome shotgun (WGS) entry which is preliminary data.</text>
</comment>
<protein>
    <submittedName>
        <fullName evidence="2">PepSY domain-containing protein</fullName>
    </submittedName>
</protein>
<evidence type="ECO:0000256" key="1">
    <source>
        <dbReference type="SAM" id="Phobius"/>
    </source>
</evidence>
<accession>A0ABV4HUC5</accession>
<dbReference type="InterPro" id="IPR005625">
    <property type="entry name" value="PepSY-ass_TM"/>
</dbReference>
<keyword evidence="3" id="KW-1185">Reference proteome</keyword>
<dbReference type="Pfam" id="PF03929">
    <property type="entry name" value="PepSY_TM"/>
    <property type="match status" value="1"/>
</dbReference>
<dbReference type="RefSeq" id="WP_370565652.1">
    <property type="nucleotide sequence ID" value="NZ_JBFWIB010000021.1"/>
</dbReference>
<keyword evidence="1" id="KW-0812">Transmembrane</keyword>
<dbReference type="EMBL" id="JBFWIC010000033">
    <property type="protein sequence ID" value="MEZ0476364.1"/>
    <property type="molecule type" value="Genomic_DNA"/>
</dbReference>
<keyword evidence="1" id="KW-1133">Transmembrane helix</keyword>
<keyword evidence="1" id="KW-0472">Membrane</keyword>
<evidence type="ECO:0000313" key="2">
    <source>
        <dbReference type="EMBL" id="MEZ0476364.1"/>
    </source>
</evidence>
<gene>
    <name evidence="2" type="ORF">AB6713_17345</name>
</gene>
<proteinExistence type="predicted"/>
<name>A0ABV4HUC5_9GAMM</name>